<evidence type="ECO:0000313" key="2">
    <source>
        <dbReference type="Proteomes" id="UP000279236"/>
    </source>
</evidence>
<sequence length="112" mass="12855">MPATLKEVVFLLDPAGWNPKWDVTSRDVLTVVSNAARHNWAHVHFTIVGFRLLGDDADAMCTPARGREYILQTRLNYPRVKASELEGSMRFVSRRMYLAEVEEEQFSLEAEE</sequence>
<reference evidence="1 2" key="1">
    <citation type="submission" date="2018-11" db="EMBL/GenBank/DDBJ databases">
        <title>Genome sequence of Apiotrichum porosum DSM 27194.</title>
        <authorList>
            <person name="Aliyu H."/>
            <person name="Gorte O."/>
            <person name="Ochsenreither K."/>
        </authorList>
    </citation>
    <scope>NUCLEOTIDE SEQUENCE [LARGE SCALE GENOMIC DNA]</scope>
    <source>
        <strain evidence="1 2">DSM 27194</strain>
    </source>
</reference>
<organism evidence="1 2">
    <name type="scientific">Apiotrichum porosum</name>
    <dbReference type="NCBI Taxonomy" id="105984"/>
    <lineage>
        <taxon>Eukaryota</taxon>
        <taxon>Fungi</taxon>
        <taxon>Dikarya</taxon>
        <taxon>Basidiomycota</taxon>
        <taxon>Agaricomycotina</taxon>
        <taxon>Tremellomycetes</taxon>
        <taxon>Trichosporonales</taxon>
        <taxon>Trichosporonaceae</taxon>
        <taxon>Apiotrichum</taxon>
    </lineage>
</organism>
<evidence type="ECO:0000313" key="1">
    <source>
        <dbReference type="EMBL" id="RSH80039.1"/>
    </source>
</evidence>
<dbReference type="AlphaFoldDB" id="A0A427XM84"/>
<gene>
    <name evidence="1" type="ORF">EHS24_009711</name>
</gene>
<keyword evidence="2" id="KW-1185">Reference proteome</keyword>
<accession>A0A427XM84</accession>
<name>A0A427XM84_9TREE</name>
<dbReference type="GeneID" id="39594254"/>
<comment type="caution">
    <text evidence="1">The sequence shown here is derived from an EMBL/GenBank/DDBJ whole genome shotgun (WGS) entry which is preliminary data.</text>
</comment>
<protein>
    <submittedName>
        <fullName evidence="1">Uncharacterized protein</fullName>
    </submittedName>
</protein>
<proteinExistence type="predicted"/>
<dbReference type="EMBL" id="RSCE01000009">
    <property type="protein sequence ID" value="RSH80039.1"/>
    <property type="molecule type" value="Genomic_DNA"/>
</dbReference>
<dbReference type="Proteomes" id="UP000279236">
    <property type="component" value="Unassembled WGS sequence"/>
</dbReference>
<dbReference type="RefSeq" id="XP_028475148.1">
    <property type="nucleotide sequence ID" value="XM_028624980.1"/>
</dbReference>